<evidence type="ECO:0000313" key="1">
    <source>
        <dbReference type="EMBL" id="EYC30805.1"/>
    </source>
</evidence>
<gene>
    <name evidence="1" type="primary">Acey_s0004.g1782</name>
    <name evidence="1" type="synonym">Acey-Y48G8AL.7</name>
    <name evidence="1" type="ORF">Y032_0004g1782</name>
</gene>
<protein>
    <submittedName>
        <fullName evidence="1">Uncharacterized protein</fullName>
    </submittedName>
</protein>
<accession>A0A016VTR2</accession>
<evidence type="ECO:0000313" key="2">
    <source>
        <dbReference type="Proteomes" id="UP000024635"/>
    </source>
</evidence>
<dbReference type="AlphaFoldDB" id="A0A016VTR2"/>
<sequence length="116" mass="13336">MRARSRRGVRLDRFQRIPRVAASNDKHAKMKICEPLDTLCNSIKERTDTQKQMQRFRALQRVITAYNRRSTKSVEQLLHTPLQAGVADDEPTSSTTKLDLSDKVLAQVPQFLAEEK</sequence>
<proteinExistence type="predicted"/>
<organism evidence="1 2">
    <name type="scientific">Ancylostoma ceylanicum</name>
    <dbReference type="NCBI Taxonomy" id="53326"/>
    <lineage>
        <taxon>Eukaryota</taxon>
        <taxon>Metazoa</taxon>
        <taxon>Ecdysozoa</taxon>
        <taxon>Nematoda</taxon>
        <taxon>Chromadorea</taxon>
        <taxon>Rhabditida</taxon>
        <taxon>Rhabditina</taxon>
        <taxon>Rhabditomorpha</taxon>
        <taxon>Strongyloidea</taxon>
        <taxon>Ancylostomatidae</taxon>
        <taxon>Ancylostomatinae</taxon>
        <taxon>Ancylostoma</taxon>
    </lineage>
</organism>
<keyword evidence="2" id="KW-1185">Reference proteome</keyword>
<reference evidence="2" key="1">
    <citation type="journal article" date="2015" name="Nat. Genet.">
        <title>The genome and transcriptome of the zoonotic hookworm Ancylostoma ceylanicum identify infection-specific gene families.</title>
        <authorList>
            <person name="Schwarz E.M."/>
            <person name="Hu Y."/>
            <person name="Antoshechkin I."/>
            <person name="Miller M.M."/>
            <person name="Sternberg P.W."/>
            <person name="Aroian R.V."/>
        </authorList>
    </citation>
    <scope>NUCLEOTIDE SEQUENCE</scope>
    <source>
        <strain evidence="2">HY135</strain>
    </source>
</reference>
<comment type="caution">
    <text evidence="1">The sequence shown here is derived from an EMBL/GenBank/DDBJ whole genome shotgun (WGS) entry which is preliminary data.</text>
</comment>
<dbReference type="OrthoDB" id="5822074at2759"/>
<name>A0A016VTR2_9BILA</name>
<dbReference type="Proteomes" id="UP000024635">
    <property type="component" value="Unassembled WGS sequence"/>
</dbReference>
<dbReference type="EMBL" id="JARK01001340">
    <property type="protein sequence ID" value="EYC30805.1"/>
    <property type="molecule type" value="Genomic_DNA"/>
</dbReference>